<name>A0A841M716_9HYPH</name>
<evidence type="ECO:0000313" key="3">
    <source>
        <dbReference type="Proteomes" id="UP000555393"/>
    </source>
</evidence>
<keyword evidence="3" id="KW-1185">Reference proteome</keyword>
<dbReference type="Proteomes" id="UP000555393">
    <property type="component" value="Unassembled WGS sequence"/>
</dbReference>
<sequence>MAWSPEHKKIIRDFPSFEELVTNRIGHEAIQGTVVGFYTKDSIYELEKNRLQRSLDLLNLRYDLSEIENQQSWVRNAGMKPSVLVKMREKHQGPLLYVDVDAVFHRNPWPFLLEQDCDLAVYFEPEGNLLSGTLFIGDTPAAKDLLSVWDQACRDNPEEWDQRVLQKVIADDQQSKSPRYRLQRLPVSYCWVFDKINNEPESVIYVEHLQASREKKKRKRLLNRKGKGLTRRDDRIKEIEKVLFR</sequence>
<comment type="caution">
    <text evidence="2">The sequence shown here is derived from an EMBL/GenBank/DDBJ whole genome shotgun (WGS) entry which is preliminary data.</text>
</comment>
<protein>
    <recommendedName>
        <fullName evidence="1">Nucleotide-diphospho-sugar transferase domain-containing protein</fullName>
    </recommendedName>
</protein>
<dbReference type="AlphaFoldDB" id="A0A841M716"/>
<gene>
    <name evidence="2" type="ORF">FHS77_002619</name>
</gene>
<evidence type="ECO:0000313" key="2">
    <source>
        <dbReference type="EMBL" id="MBB6262051.1"/>
    </source>
</evidence>
<evidence type="ECO:0000259" key="1">
    <source>
        <dbReference type="Pfam" id="PF03407"/>
    </source>
</evidence>
<dbReference type="EMBL" id="JACIIU010000016">
    <property type="protein sequence ID" value="MBB6262051.1"/>
    <property type="molecule type" value="Genomic_DNA"/>
</dbReference>
<reference evidence="2 3" key="1">
    <citation type="submission" date="2020-08" db="EMBL/GenBank/DDBJ databases">
        <title>Genomic Encyclopedia of Type Strains, Phase IV (KMG-IV): sequencing the most valuable type-strain genomes for metagenomic binning, comparative biology and taxonomic classification.</title>
        <authorList>
            <person name="Goeker M."/>
        </authorList>
    </citation>
    <scope>NUCLEOTIDE SEQUENCE [LARGE SCALE GENOMIC DNA]</scope>
    <source>
        <strain evidence="2 3">DSM 22336</strain>
    </source>
</reference>
<organism evidence="2 3">
    <name type="scientific">Paenochrobactrum gallinarii</name>
    <dbReference type="NCBI Taxonomy" id="643673"/>
    <lineage>
        <taxon>Bacteria</taxon>
        <taxon>Pseudomonadati</taxon>
        <taxon>Pseudomonadota</taxon>
        <taxon>Alphaproteobacteria</taxon>
        <taxon>Hyphomicrobiales</taxon>
        <taxon>Brucellaceae</taxon>
        <taxon>Paenochrobactrum</taxon>
    </lineage>
</organism>
<dbReference type="Pfam" id="PF03407">
    <property type="entry name" value="Nucleotid_trans"/>
    <property type="match status" value="1"/>
</dbReference>
<accession>A0A841M716</accession>
<proteinExistence type="predicted"/>
<feature type="domain" description="Nucleotide-diphospho-sugar transferase" evidence="1">
    <location>
        <begin position="95"/>
        <end position="195"/>
    </location>
</feature>
<dbReference type="InterPro" id="IPR005069">
    <property type="entry name" value="Nucl-diP-sugar_transferase"/>
</dbReference>
<dbReference type="RefSeq" id="WP_184223987.1">
    <property type="nucleotide sequence ID" value="NZ_JACIIU010000016.1"/>
</dbReference>